<comment type="similarity">
    <text evidence="2 7">Belongs to the glycosyl hydrolase 3 family.</text>
</comment>
<dbReference type="Gene3D" id="3.40.50.1700">
    <property type="entry name" value="Glycoside hydrolase family 3 C-terminal domain"/>
    <property type="match status" value="1"/>
</dbReference>
<keyword evidence="6 7" id="KW-0326">Glycosidase</keyword>
<keyword evidence="4" id="KW-0732">Signal</keyword>
<evidence type="ECO:0000256" key="7">
    <source>
        <dbReference type="RuleBase" id="RU361161"/>
    </source>
</evidence>
<dbReference type="PANTHER" id="PTHR30620">
    <property type="entry name" value="PERIPLASMIC BETA-GLUCOSIDASE-RELATED"/>
    <property type="match status" value="1"/>
</dbReference>
<comment type="caution">
    <text evidence="10">The sequence shown here is derived from an EMBL/GenBank/DDBJ whole genome shotgun (WGS) entry which is preliminary data.</text>
</comment>
<proteinExistence type="inferred from homology"/>
<dbReference type="PROSITE" id="PS51257">
    <property type="entry name" value="PROKAR_LIPOPROTEIN"/>
    <property type="match status" value="1"/>
</dbReference>
<evidence type="ECO:0000256" key="3">
    <source>
        <dbReference type="ARBA" id="ARBA00012744"/>
    </source>
</evidence>
<dbReference type="InterPro" id="IPR051915">
    <property type="entry name" value="Cellulose_Degrad_GH3"/>
</dbReference>
<reference evidence="10 11" key="1">
    <citation type="submission" date="2023-04" db="EMBL/GenBank/DDBJ databases">
        <title>Fusibacter bizertensis strain WBS, isolated from littoral bottom sediments of the Arctic seas - biochemical and genomic analysis.</title>
        <authorList>
            <person name="Brioukhanov A.L."/>
        </authorList>
    </citation>
    <scope>NUCLEOTIDE SEQUENCE [LARGE SCALE GENOMIC DNA]</scope>
    <source>
        <strain evidence="10 11">WBS</strain>
    </source>
</reference>
<dbReference type="EMBL" id="JARYZI010000004">
    <property type="protein sequence ID" value="MDH8678141.1"/>
    <property type="molecule type" value="Genomic_DNA"/>
</dbReference>
<comment type="catalytic activity">
    <reaction evidence="1">
        <text>Hydrolysis of terminal, non-reducing beta-D-glucosyl residues with release of beta-D-glucose.</text>
        <dbReference type="EC" id="3.2.1.21"/>
    </reaction>
</comment>
<evidence type="ECO:0000313" key="11">
    <source>
        <dbReference type="Proteomes" id="UP001158045"/>
    </source>
</evidence>
<dbReference type="InterPro" id="IPR019800">
    <property type="entry name" value="Glyco_hydro_3_AS"/>
</dbReference>
<gene>
    <name evidence="10" type="ORF">QE109_08275</name>
</gene>
<evidence type="ECO:0000259" key="8">
    <source>
        <dbReference type="Pfam" id="PF00933"/>
    </source>
</evidence>
<dbReference type="InterPro" id="IPR017853">
    <property type="entry name" value="GH"/>
</dbReference>
<dbReference type="PANTHER" id="PTHR30620:SF16">
    <property type="entry name" value="LYSOSOMAL BETA GLUCOSIDASE"/>
    <property type="match status" value="1"/>
</dbReference>
<evidence type="ECO:0000259" key="9">
    <source>
        <dbReference type="Pfam" id="PF01915"/>
    </source>
</evidence>
<keyword evidence="11" id="KW-1185">Reference proteome</keyword>
<dbReference type="RefSeq" id="WP_281093968.1">
    <property type="nucleotide sequence ID" value="NZ_JARYZI010000004.1"/>
</dbReference>
<sequence>MNKTIVIILVLFTLTSLVITGCSASQPIDESEDALDRGKLTVESYGSIDKAIEKMTLEEKVGQLIQAERSGISLAEVTQYNIGSVLSGGGSTPVDNTPEGWVSMSNEFQNASRASSSGIPIIYGIDAVHGHNNVKGAVIFPHNIGLGAANDPELMLEIGKSVAKDLKATGIQWNFAPAVSIVQDVRWGRSYESFSESTERVAILGSNYVKGLQSEGIAATTKHYIGDGFTTFGTGEGENLIDRGDVTASYDDLLELYLPAYEEAIKAGTKTIMASFNSVNGVKMHAHKELLTDVLRGQLDFKGVVVSDWEAISALDGNLEEQVASAINAGVDMLMQPYNWKEVYEAIIADVNKGTISEARLDEAVSRILTLKYEVGLFEPFDRFTAQPLGGEQSQELARQAVAESLVLLKNDGTLPLATNIKVYLTGPASDSVGIQCGGWTLSWQGDRLSKFENGTSIKDAFEAVLTSGGGKLVETADEADVIVLAIGEKPYAEMMGDTANLALDGPLSLPENLDAIKAIAGTTKPVITLMISGRPLLIDDHLDTWNSFVMAWLPGTEALGITDVLFGNKKFTGTLPISWPKTSEQAGMVFMSRNNSLNEYQFKYGDGLSTK</sequence>
<feature type="domain" description="Glycoside hydrolase family 3 N-terminal" evidence="8">
    <location>
        <begin position="56"/>
        <end position="371"/>
    </location>
</feature>
<dbReference type="InterPro" id="IPR002772">
    <property type="entry name" value="Glyco_hydro_3_C"/>
</dbReference>
<dbReference type="Proteomes" id="UP001158045">
    <property type="component" value="Unassembled WGS sequence"/>
</dbReference>
<dbReference type="SUPFAM" id="SSF52279">
    <property type="entry name" value="Beta-D-glucan exohydrolase, C-terminal domain"/>
    <property type="match status" value="1"/>
</dbReference>
<dbReference type="InterPro" id="IPR036962">
    <property type="entry name" value="Glyco_hydro_3_N_sf"/>
</dbReference>
<dbReference type="Pfam" id="PF01915">
    <property type="entry name" value="Glyco_hydro_3_C"/>
    <property type="match status" value="1"/>
</dbReference>
<dbReference type="InterPro" id="IPR036881">
    <property type="entry name" value="Glyco_hydro_3_C_sf"/>
</dbReference>
<name>A0ABT6NCJ8_9FIRM</name>
<feature type="domain" description="Glycoside hydrolase family 3 C-terminal" evidence="9">
    <location>
        <begin position="406"/>
        <end position="609"/>
    </location>
</feature>
<dbReference type="EC" id="3.2.1.21" evidence="3"/>
<dbReference type="GO" id="GO:0016787">
    <property type="term" value="F:hydrolase activity"/>
    <property type="evidence" value="ECO:0007669"/>
    <property type="project" value="UniProtKB-KW"/>
</dbReference>
<evidence type="ECO:0000256" key="2">
    <source>
        <dbReference type="ARBA" id="ARBA00005336"/>
    </source>
</evidence>
<evidence type="ECO:0000256" key="6">
    <source>
        <dbReference type="ARBA" id="ARBA00023295"/>
    </source>
</evidence>
<dbReference type="Gene3D" id="3.20.20.300">
    <property type="entry name" value="Glycoside hydrolase, family 3, N-terminal domain"/>
    <property type="match status" value="1"/>
</dbReference>
<dbReference type="PRINTS" id="PR00133">
    <property type="entry name" value="GLHYDRLASE3"/>
</dbReference>
<evidence type="ECO:0000256" key="4">
    <source>
        <dbReference type="ARBA" id="ARBA00022729"/>
    </source>
</evidence>
<dbReference type="PROSITE" id="PS00775">
    <property type="entry name" value="GLYCOSYL_HYDROL_F3"/>
    <property type="match status" value="1"/>
</dbReference>
<accession>A0ABT6NCJ8</accession>
<dbReference type="SUPFAM" id="SSF51445">
    <property type="entry name" value="(Trans)glycosidases"/>
    <property type="match status" value="1"/>
</dbReference>
<evidence type="ECO:0000256" key="1">
    <source>
        <dbReference type="ARBA" id="ARBA00000448"/>
    </source>
</evidence>
<dbReference type="Pfam" id="PF00933">
    <property type="entry name" value="Glyco_hydro_3"/>
    <property type="match status" value="1"/>
</dbReference>
<evidence type="ECO:0000313" key="10">
    <source>
        <dbReference type="EMBL" id="MDH8678141.1"/>
    </source>
</evidence>
<dbReference type="InterPro" id="IPR001764">
    <property type="entry name" value="Glyco_hydro_3_N"/>
</dbReference>
<keyword evidence="5 7" id="KW-0378">Hydrolase</keyword>
<evidence type="ECO:0000256" key="5">
    <source>
        <dbReference type="ARBA" id="ARBA00022801"/>
    </source>
</evidence>
<organism evidence="10 11">
    <name type="scientific">Fusibacter bizertensis</name>
    <dbReference type="NCBI Taxonomy" id="1488331"/>
    <lineage>
        <taxon>Bacteria</taxon>
        <taxon>Bacillati</taxon>
        <taxon>Bacillota</taxon>
        <taxon>Clostridia</taxon>
        <taxon>Eubacteriales</taxon>
        <taxon>Eubacteriales Family XII. Incertae Sedis</taxon>
        <taxon>Fusibacter</taxon>
    </lineage>
</organism>
<protein>
    <recommendedName>
        <fullName evidence="3">beta-glucosidase</fullName>
        <ecNumber evidence="3">3.2.1.21</ecNumber>
    </recommendedName>
</protein>